<dbReference type="AlphaFoldDB" id="A0A8B7Y1B5"/>
<dbReference type="GO" id="GO:0000139">
    <property type="term" value="C:Golgi membrane"/>
    <property type="evidence" value="ECO:0007669"/>
    <property type="project" value="UniProtKB-SubCell"/>
</dbReference>
<evidence type="ECO:0000313" key="16">
    <source>
        <dbReference type="RefSeq" id="XP_022086319.1"/>
    </source>
</evidence>
<keyword evidence="9 11" id="KW-0472">Membrane</keyword>
<keyword evidence="3 11" id="KW-0328">Glycosyltransferase</keyword>
<evidence type="ECO:0000256" key="4">
    <source>
        <dbReference type="ARBA" id="ARBA00022679"/>
    </source>
</evidence>
<evidence type="ECO:0000313" key="15">
    <source>
        <dbReference type="RefSeq" id="XP_022086318.1"/>
    </source>
</evidence>
<evidence type="ECO:0000256" key="8">
    <source>
        <dbReference type="ARBA" id="ARBA00023034"/>
    </source>
</evidence>
<dbReference type="GO" id="GO:0006493">
    <property type="term" value="P:protein O-linked glycosylation"/>
    <property type="evidence" value="ECO:0007669"/>
    <property type="project" value="TreeGrafter"/>
</dbReference>
<proteinExistence type="inferred from homology"/>
<gene>
    <name evidence="14 15 16" type="primary">LOC110976914</name>
</gene>
<keyword evidence="7 11" id="KW-1133">Transmembrane helix</keyword>
<keyword evidence="6 11" id="KW-0735">Signal-anchor</keyword>
<dbReference type="Pfam" id="PF01762">
    <property type="entry name" value="Galactosyl_T"/>
    <property type="match status" value="1"/>
</dbReference>
<dbReference type="InterPro" id="IPR002659">
    <property type="entry name" value="Glyco_trans_31"/>
</dbReference>
<feature type="compositionally biased region" description="Polar residues" evidence="12">
    <location>
        <begin position="72"/>
        <end position="83"/>
    </location>
</feature>
<organism evidence="13 14">
    <name type="scientific">Acanthaster planci</name>
    <name type="common">Crown-of-thorns starfish</name>
    <dbReference type="NCBI Taxonomy" id="133434"/>
    <lineage>
        <taxon>Eukaryota</taxon>
        <taxon>Metazoa</taxon>
        <taxon>Echinodermata</taxon>
        <taxon>Eleutherozoa</taxon>
        <taxon>Asterozoa</taxon>
        <taxon>Asteroidea</taxon>
        <taxon>Valvatacea</taxon>
        <taxon>Valvatida</taxon>
        <taxon>Acanthasteridae</taxon>
        <taxon>Acanthaster</taxon>
    </lineage>
</organism>
<evidence type="ECO:0000256" key="1">
    <source>
        <dbReference type="ARBA" id="ARBA00004323"/>
    </source>
</evidence>
<keyword evidence="8 11" id="KW-0333">Golgi apparatus</keyword>
<dbReference type="OrthoDB" id="2139606at2759"/>
<evidence type="ECO:0000313" key="14">
    <source>
        <dbReference type="RefSeq" id="XP_022086317.1"/>
    </source>
</evidence>
<keyword evidence="5 11" id="KW-0812">Transmembrane</keyword>
<sequence>MINKSRSRILTICGIVGLCQICLFLLLLFWFPGLTPKMKVASATNSKSIIHGKVSPRERGNGIPIRNVKLPTGSNFPTSNEAGNDSVPVKLPTSHDQNTRIGSMTDTELIASTNNSDLTRASTLRSQDRNGSRQVINPHGYSLLIDQPQACLDAAGAPREVFLLVLVTSFHTHIEQRQAIRQTWGSLGEVRGKDIVTLFLFGYSGNASLQRQLEKESRKHHDVLQEDFQDAYRNLTLKTIMGMKWATTHCPQASYVMKTDDDMYISYNNLIKLLTNAATPSTNYAVGYRFSKGRPFRDPASKWYMPKKLFPHPVYPPYVAGGGYVLSNDVVRNVFEKSLGTRYLPIEDVFVGVCLKLLNVQPIGNKDFYLRPIKYSRKRYKTLITSHGISPAEMHGIWNDQQAAYSVSLSDLMGRRNDFLLDTILLQLCTLLQGTNTLLHSHLVNELKGALL</sequence>
<evidence type="ECO:0000256" key="3">
    <source>
        <dbReference type="ARBA" id="ARBA00022676"/>
    </source>
</evidence>
<evidence type="ECO:0000256" key="9">
    <source>
        <dbReference type="ARBA" id="ARBA00023136"/>
    </source>
</evidence>
<dbReference type="GO" id="GO:0016758">
    <property type="term" value="F:hexosyltransferase activity"/>
    <property type="evidence" value="ECO:0007669"/>
    <property type="project" value="InterPro"/>
</dbReference>
<dbReference type="RefSeq" id="XP_022086319.1">
    <property type="nucleotide sequence ID" value="XM_022230627.1"/>
</dbReference>
<dbReference type="OMA" id="KMERFNI"/>
<dbReference type="RefSeq" id="XP_022086318.1">
    <property type="nucleotide sequence ID" value="XM_022230626.1"/>
</dbReference>
<keyword evidence="10" id="KW-0325">Glycoprotein</keyword>
<evidence type="ECO:0000256" key="5">
    <source>
        <dbReference type="ARBA" id="ARBA00022692"/>
    </source>
</evidence>
<comment type="subcellular location">
    <subcellularLocation>
        <location evidence="1 11">Golgi apparatus membrane</location>
        <topology evidence="1 11">Single-pass type II membrane protein</topology>
    </subcellularLocation>
</comment>
<keyword evidence="13" id="KW-1185">Reference proteome</keyword>
<dbReference type="RefSeq" id="XP_022086317.1">
    <property type="nucleotide sequence ID" value="XM_022230625.1"/>
</dbReference>
<dbReference type="PANTHER" id="PTHR11214:SF314">
    <property type="entry name" value="HEXOSYLTRANSFERASE"/>
    <property type="match status" value="1"/>
</dbReference>
<dbReference type="Gene3D" id="3.90.550.50">
    <property type="match status" value="1"/>
</dbReference>
<dbReference type="Proteomes" id="UP000694845">
    <property type="component" value="Unplaced"/>
</dbReference>
<name>A0A8B7Y1B5_ACAPL</name>
<keyword evidence="4" id="KW-0808">Transferase</keyword>
<dbReference type="FunFam" id="3.90.550.50:FF:000001">
    <property type="entry name" value="Hexosyltransferase"/>
    <property type="match status" value="1"/>
</dbReference>
<dbReference type="GeneID" id="110976914"/>
<dbReference type="EC" id="2.4.1.-" evidence="11"/>
<dbReference type="KEGG" id="aplc:110976914"/>
<evidence type="ECO:0000256" key="6">
    <source>
        <dbReference type="ARBA" id="ARBA00022968"/>
    </source>
</evidence>
<feature type="region of interest" description="Disordered" evidence="12">
    <location>
        <begin position="60"/>
        <end position="100"/>
    </location>
</feature>
<evidence type="ECO:0000256" key="7">
    <source>
        <dbReference type="ARBA" id="ARBA00022989"/>
    </source>
</evidence>
<evidence type="ECO:0000313" key="13">
    <source>
        <dbReference type="Proteomes" id="UP000694845"/>
    </source>
</evidence>
<accession>A0A8B7Y1B5</accession>
<evidence type="ECO:0000256" key="12">
    <source>
        <dbReference type="SAM" id="MobiDB-lite"/>
    </source>
</evidence>
<dbReference type="PANTHER" id="PTHR11214">
    <property type="entry name" value="BETA-1,3-N-ACETYLGLUCOSAMINYLTRANSFERASE"/>
    <property type="match status" value="1"/>
</dbReference>
<protein>
    <recommendedName>
        <fullName evidence="11">Hexosyltransferase</fullName>
        <ecNumber evidence="11">2.4.1.-</ecNumber>
    </recommendedName>
</protein>
<reference evidence="14 15" key="1">
    <citation type="submission" date="2025-04" db="UniProtKB">
        <authorList>
            <consortium name="RefSeq"/>
        </authorList>
    </citation>
    <scope>IDENTIFICATION</scope>
</reference>
<evidence type="ECO:0000256" key="11">
    <source>
        <dbReference type="RuleBase" id="RU363063"/>
    </source>
</evidence>
<evidence type="ECO:0000256" key="2">
    <source>
        <dbReference type="ARBA" id="ARBA00008661"/>
    </source>
</evidence>
<feature type="transmembrane region" description="Helical" evidence="11">
    <location>
        <begin position="9"/>
        <end position="31"/>
    </location>
</feature>
<comment type="similarity">
    <text evidence="2 11">Belongs to the glycosyltransferase 31 family.</text>
</comment>
<evidence type="ECO:0000256" key="10">
    <source>
        <dbReference type="ARBA" id="ARBA00023180"/>
    </source>
</evidence>